<evidence type="ECO:0008006" key="4">
    <source>
        <dbReference type="Google" id="ProtNLM"/>
    </source>
</evidence>
<dbReference type="GO" id="GO:0006081">
    <property type="term" value="P:aldehyde metabolic process"/>
    <property type="evidence" value="ECO:0007669"/>
    <property type="project" value="InterPro"/>
</dbReference>
<accession>A0AA88DII3</accession>
<dbReference type="InterPro" id="IPR016162">
    <property type="entry name" value="Ald_DH_N"/>
</dbReference>
<name>A0AA88DII3_FICCA</name>
<dbReference type="Gene3D" id="3.40.605.10">
    <property type="entry name" value="Aldehyde Dehydrogenase, Chain A, domain 1"/>
    <property type="match status" value="1"/>
</dbReference>
<dbReference type="InterPro" id="IPR012394">
    <property type="entry name" value="Aldehyde_DH_NAD(P)"/>
</dbReference>
<evidence type="ECO:0000313" key="3">
    <source>
        <dbReference type="Proteomes" id="UP001187192"/>
    </source>
</evidence>
<proteinExistence type="predicted"/>
<dbReference type="GO" id="GO:0005737">
    <property type="term" value="C:cytoplasm"/>
    <property type="evidence" value="ECO:0007669"/>
    <property type="project" value="TreeGrafter"/>
</dbReference>
<reference evidence="2" key="1">
    <citation type="submission" date="2023-07" db="EMBL/GenBank/DDBJ databases">
        <title>draft genome sequence of fig (Ficus carica).</title>
        <authorList>
            <person name="Takahashi T."/>
            <person name="Nishimura K."/>
        </authorList>
    </citation>
    <scope>NUCLEOTIDE SEQUENCE</scope>
</reference>
<evidence type="ECO:0000256" key="1">
    <source>
        <dbReference type="ARBA" id="ARBA00023002"/>
    </source>
</evidence>
<evidence type="ECO:0000313" key="2">
    <source>
        <dbReference type="EMBL" id="GMN45564.1"/>
    </source>
</evidence>
<dbReference type="PANTHER" id="PTHR43570:SF16">
    <property type="entry name" value="ALDEHYDE DEHYDROGENASE TYPE III, ISOFORM Q"/>
    <property type="match status" value="1"/>
</dbReference>
<dbReference type="GO" id="GO:0004029">
    <property type="term" value="F:aldehyde dehydrogenase (NAD+) activity"/>
    <property type="evidence" value="ECO:0007669"/>
    <property type="project" value="TreeGrafter"/>
</dbReference>
<dbReference type="Proteomes" id="UP001187192">
    <property type="component" value="Unassembled WGS sequence"/>
</dbReference>
<keyword evidence="3" id="KW-1185">Reference proteome</keyword>
<protein>
    <recommendedName>
        <fullName evidence="4">Aldehyde dehydrogenase</fullName>
    </recommendedName>
</protein>
<dbReference type="EMBL" id="BTGU01000020">
    <property type="protein sequence ID" value="GMN45564.1"/>
    <property type="molecule type" value="Genomic_DNA"/>
</dbReference>
<dbReference type="InterPro" id="IPR016161">
    <property type="entry name" value="Ald_DH/histidinol_DH"/>
</dbReference>
<keyword evidence="1" id="KW-0560">Oxidoreductase</keyword>
<dbReference type="Gramene" id="FCD_00010319-RA">
    <property type="protein sequence ID" value="FCD_00010319-RA:cds"/>
    <property type="gene ID" value="FCD_00010319"/>
</dbReference>
<sequence length="100" mass="11458">MGSEEGKWSSSYDAKEEAAKVVGELRESFSSNKTRSYDWRASQLKNILKIADNHEQDILHALRSDLSKPEMDSLFSADFTRIHVAWTNLETEKLSSTIRH</sequence>
<dbReference type="SUPFAM" id="SSF53720">
    <property type="entry name" value="ALDH-like"/>
    <property type="match status" value="1"/>
</dbReference>
<comment type="caution">
    <text evidence="2">The sequence shown here is derived from an EMBL/GenBank/DDBJ whole genome shotgun (WGS) entry which is preliminary data.</text>
</comment>
<dbReference type="PANTHER" id="PTHR43570">
    <property type="entry name" value="ALDEHYDE DEHYDROGENASE"/>
    <property type="match status" value="1"/>
</dbReference>
<organism evidence="2 3">
    <name type="scientific">Ficus carica</name>
    <name type="common">Common fig</name>
    <dbReference type="NCBI Taxonomy" id="3494"/>
    <lineage>
        <taxon>Eukaryota</taxon>
        <taxon>Viridiplantae</taxon>
        <taxon>Streptophyta</taxon>
        <taxon>Embryophyta</taxon>
        <taxon>Tracheophyta</taxon>
        <taxon>Spermatophyta</taxon>
        <taxon>Magnoliopsida</taxon>
        <taxon>eudicotyledons</taxon>
        <taxon>Gunneridae</taxon>
        <taxon>Pentapetalae</taxon>
        <taxon>rosids</taxon>
        <taxon>fabids</taxon>
        <taxon>Rosales</taxon>
        <taxon>Moraceae</taxon>
        <taxon>Ficeae</taxon>
        <taxon>Ficus</taxon>
    </lineage>
</organism>
<dbReference type="AlphaFoldDB" id="A0AA88DII3"/>
<gene>
    <name evidence="2" type="ORF">TIFTF001_014764</name>
</gene>